<comment type="caution">
    <text evidence="2">The sequence shown here is derived from an EMBL/GenBank/DDBJ whole genome shotgun (WGS) entry which is preliminary data.</text>
</comment>
<dbReference type="EMBL" id="SRLO01000323">
    <property type="protein sequence ID" value="TNN60998.1"/>
    <property type="molecule type" value="Genomic_DNA"/>
</dbReference>
<protein>
    <submittedName>
        <fullName evidence="2">Uncharacterized protein</fullName>
    </submittedName>
</protein>
<gene>
    <name evidence="2" type="ORF">EYF80_028776</name>
</gene>
<proteinExistence type="predicted"/>
<evidence type="ECO:0000256" key="1">
    <source>
        <dbReference type="SAM" id="MobiDB-lite"/>
    </source>
</evidence>
<name>A0A4Z2H558_9TELE</name>
<keyword evidence="3" id="KW-1185">Reference proteome</keyword>
<dbReference type="AlphaFoldDB" id="A0A4Z2H558"/>
<feature type="region of interest" description="Disordered" evidence="1">
    <location>
        <begin position="185"/>
        <end position="207"/>
    </location>
</feature>
<feature type="region of interest" description="Disordered" evidence="1">
    <location>
        <begin position="115"/>
        <end position="139"/>
    </location>
</feature>
<dbReference type="Proteomes" id="UP000314294">
    <property type="component" value="Unassembled WGS sequence"/>
</dbReference>
<feature type="compositionally biased region" description="Polar residues" evidence="1">
    <location>
        <begin position="196"/>
        <end position="207"/>
    </location>
</feature>
<accession>A0A4Z2H558</accession>
<evidence type="ECO:0000313" key="3">
    <source>
        <dbReference type="Proteomes" id="UP000314294"/>
    </source>
</evidence>
<sequence length="207" mass="23112">MEVGGPGALHICSHVEDRQGSHFLRSRTNVGTELAHGGASVKQLIGSRNVREEPERNTGPSRKKRKFVFQLKAQREHISVAVCVSRRVNEGLSAAREHTAERSCYDPHLQIRQHELLTSPPEHQRKPSSPIRRHDRRPCRVPVLNPGGKGGLQQLKLVAQLTNVSPTDSRWTQLLCSDAEVVQPPEDDRSTGHHSCCQNISNNIQQT</sequence>
<organism evidence="2 3">
    <name type="scientific">Liparis tanakae</name>
    <name type="common">Tanaka's snailfish</name>
    <dbReference type="NCBI Taxonomy" id="230148"/>
    <lineage>
        <taxon>Eukaryota</taxon>
        <taxon>Metazoa</taxon>
        <taxon>Chordata</taxon>
        <taxon>Craniata</taxon>
        <taxon>Vertebrata</taxon>
        <taxon>Euteleostomi</taxon>
        <taxon>Actinopterygii</taxon>
        <taxon>Neopterygii</taxon>
        <taxon>Teleostei</taxon>
        <taxon>Neoteleostei</taxon>
        <taxon>Acanthomorphata</taxon>
        <taxon>Eupercaria</taxon>
        <taxon>Perciformes</taxon>
        <taxon>Cottioidei</taxon>
        <taxon>Cottales</taxon>
        <taxon>Liparidae</taxon>
        <taxon>Liparis</taxon>
    </lineage>
</organism>
<evidence type="ECO:0000313" key="2">
    <source>
        <dbReference type="EMBL" id="TNN60998.1"/>
    </source>
</evidence>
<reference evidence="2 3" key="1">
    <citation type="submission" date="2019-03" db="EMBL/GenBank/DDBJ databases">
        <title>First draft genome of Liparis tanakae, snailfish: a comprehensive survey of snailfish specific genes.</title>
        <authorList>
            <person name="Kim W."/>
            <person name="Song I."/>
            <person name="Jeong J.-H."/>
            <person name="Kim D."/>
            <person name="Kim S."/>
            <person name="Ryu S."/>
            <person name="Song J.Y."/>
            <person name="Lee S.K."/>
        </authorList>
    </citation>
    <scope>NUCLEOTIDE SEQUENCE [LARGE SCALE GENOMIC DNA]</scope>
    <source>
        <tissue evidence="2">Muscle</tissue>
    </source>
</reference>